<name>L8GR85_ACACF</name>
<dbReference type="STRING" id="1257118.L8GR85"/>
<dbReference type="AlphaFoldDB" id="L8GR85"/>
<dbReference type="KEGG" id="acan:ACA1_066570"/>
<evidence type="ECO:0000313" key="2">
    <source>
        <dbReference type="Proteomes" id="UP000011083"/>
    </source>
</evidence>
<keyword evidence="2" id="KW-1185">Reference proteome</keyword>
<dbReference type="EMBL" id="KB008048">
    <property type="protein sequence ID" value="ELR14626.1"/>
    <property type="molecule type" value="Genomic_DNA"/>
</dbReference>
<proteinExistence type="predicted"/>
<organism evidence="1 2">
    <name type="scientific">Acanthamoeba castellanii (strain ATCC 30010 / Neff)</name>
    <dbReference type="NCBI Taxonomy" id="1257118"/>
    <lineage>
        <taxon>Eukaryota</taxon>
        <taxon>Amoebozoa</taxon>
        <taxon>Discosea</taxon>
        <taxon>Longamoebia</taxon>
        <taxon>Centramoebida</taxon>
        <taxon>Acanthamoebidae</taxon>
        <taxon>Acanthamoeba</taxon>
    </lineage>
</organism>
<reference evidence="1 2" key="1">
    <citation type="journal article" date="2013" name="Genome Biol.">
        <title>Genome of Acanthamoeba castellanii highlights extensive lateral gene transfer and early evolution of tyrosine kinase signaling.</title>
        <authorList>
            <person name="Clarke M."/>
            <person name="Lohan A.J."/>
            <person name="Liu B."/>
            <person name="Lagkouvardos I."/>
            <person name="Roy S."/>
            <person name="Zafar N."/>
            <person name="Bertelli C."/>
            <person name="Schilde C."/>
            <person name="Kianianmomeni A."/>
            <person name="Burglin T.R."/>
            <person name="Frech C."/>
            <person name="Turcotte B."/>
            <person name="Kopec K.O."/>
            <person name="Synnott J.M."/>
            <person name="Choo C."/>
            <person name="Paponov I."/>
            <person name="Finkler A."/>
            <person name="Soon Heng Tan C."/>
            <person name="Hutchins A.P."/>
            <person name="Weinmeier T."/>
            <person name="Rattei T."/>
            <person name="Chu J.S."/>
            <person name="Gimenez G."/>
            <person name="Irimia M."/>
            <person name="Rigden D.J."/>
            <person name="Fitzpatrick D.A."/>
            <person name="Lorenzo-Morales J."/>
            <person name="Bateman A."/>
            <person name="Chiu C.H."/>
            <person name="Tang P."/>
            <person name="Hegemann P."/>
            <person name="Fromm H."/>
            <person name="Raoult D."/>
            <person name="Greub G."/>
            <person name="Miranda-Saavedra D."/>
            <person name="Chen N."/>
            <person name="Nash P."/>
            <person name="Ginger M.L."/>
            <person name="Horn M."/>
            <person name="Schaap P."/>
            <person name="Caler L."/>
            <person name="Loftus B."/>
        </authorList>
    </citation>
    <scope>NUCLEOTIDE SEQUENCE [LARGE SCALE GENOMIC DNA]</scope>
    <source>
        <strain evidence="1 2">Neff</strain>
    </source>
</reference>
<dbReference type="RefSeq" id="XP_004336639.1">
    <property type="nucleotide sequence ID" value="XM_004336591.1"/>
</dbReference>
<dbReference type="GeneID" id="14915230"/>
<accession>L8GR85</accession>
<dbReference type="VEuPathDB" id="AmoebaDB:ACA1_066570"/>
<dbReference type="Proteomes" id="UP000011083">
    <property type="component" value="Unassembled WGS sequence"/>
</dbReference>
<protein>
    <submittedName>
        <fullName evidence="1">Uncharacterized protein</fullName>
    </submittedName>
</protein>
<evidence type="ECO:0000313" key="1">
    <source>
        <dbReference type="EMBL" id="ELR14626.1"/>
    </source>
</evidence>
<dbReference type="OrthoDB" id="15304at2759"/>
<gene>
    <name evidence="1" type="ORF">ACA1_066570</name>
</gene>
<sequence>MEKQEQAPHLDEEQRKLLLSLLNSGPEAAAKTLKSKLTASPGSATGLLDAFVQFLFSASDSIKTETALVYCLWLACGGTNPNAVIQKIKSNSAGKSNAAICVDCFRAGNHEGHDFSLIHVGGGCWYQKHALSMSRTQ</sequence>